<evidence type="ECO:0000256" key="3">
    <source>
        <dbReference type="ARBA" id="ARBA00023002"/>
    </source>
</evidence>
<name>A0ABU6DQG3_9GAMM</name>
<dbReference type="Gene3D" id="3.30.9.10">
    <property type="entry name" value="D-Amino Acid Oxidase, subunit A, domain 2"/>
    <property type="match status" value="1"/>
</dbReference>
<dbReference type="EC" id="1.4.3.19" evidence="5"/>
<dbReference type="GO" id="GO:0043799">
    <property type="term" value="F:glycine oxidase activity"/>
    <property type="evidence" value="ECO:0007669"/>
    <property type="project" value="UniProtKB-EC"/>
</dbReference>
<dbReference type="InterPro" id="IPR036188">
    <property type="entry name" value="FAD/NAD-bd_sf"/>
</dbReference>
<dbReference type="Proteomes" id="UP001339883">
    <property type="component" value="Unassembled WGS sequence"/>
</dbReference>
<feature type="domain" description="FAD dependent oxidoreductase" evidence="4">
    <location>
        <begin position="3"/>
        <end position="347"/>
    </location>
</feature>
<keyword evidence="3 5" id="KW-0560">Oxidoreductase</keyword>
<dbReference type="InterPro" id="IPR012727">
    <property type="entry name" value="Gly_oxidase_ThiO"/>
</dbReference>
<dbReference type="PANTHER" id="PTHR13847:SF289">
    <property type="entry name" value="GLYCINE OXIDASE"/>
    <property type="match status" value="1"/>
</dbReference>
<reference evidence="5 6" key="1">
    <citation type="submission" date="2019-08" db="EMBL/GenBank/DDBJ databases">
        <title>Five species of Acinetobacter isolated from floral nectar and animal pollinators.</title>
        <authorList>
            <person name="Hendry T.A."/>
        </authorList>
    </citation>
    <scope>NUCLEOTIDE SEQUENCE [LARGE SCALE GENOMIC DNA]</scope>
    <source>
        <strain evidence="5 6">MD18.27</strain>
    </source>
</reference>
<dbReference type="Pfam" id="PF01266">
    <property type="entry name" value="DAO"/>
    <property type="match status" value="1"/>
</dbReference>
<comment type="pathway">
    <text evidence="1">Cofactor biosynthesis; thiamine diphosphate biosynthesis.</text>
</comment>
<dbReference type="NCBIfam" id="TIGR02352">
    <property type="entry name" value="thiamin_ThiO"/>
    <property type="match status" value="1"/>
</dbReference>
<evidence type="ECO:0000259" key="4">
    <source>
        <dbReference type="Pfam" id="PF01266"/>
    </source>
</evidence>
<organism evidence="5 6">
    <name type="scientific">Acinetobacter pollinis</name>
    <dbReference type="NCBI Taxonomy" id="2605270"/>
    <lineage>
        <taxon>Bacteria</taxon>
        <taxon>Pseudomonadati</taxon>
        <taxon>Pseudomonadota</taxon>
        <taxon>Gammaproteobacteria</taxon>
        <taxon>Moraxellales</taxon>
        <taxon>Moraxellaceae</taxon>
        <taxon>Acinetobacter</taxon>
    </lineage>
</organism>
<protein>
    <submittedName>
        <fullName evidence="5">Glycine oxidase ThiO</fullName>
        <ecNumber evidence="5">1.4.3.19</ecNumber>
    </submittedName>
</protein>
<dbReference type="SUPFAM" id="SSF51905">
    <property type="entry name" value="FAD/NAD(P)-binding domain"/>
    <property type="match status" value="1"/>
</dbReference>
<evidence type="ECO:0000313" key="6">
    <source>
        <dbReference type="Proteomes" id="UP001339883"/>
    </source>
</evidence>
<dbReference type="Gene3D" id="3.50.50.60">
    <property type="entry name" value="FAD/NAD(P)-binding domain"/>
    <property type="match status" value="1"/>
</dbReference>
<dbReference type="SUPFAM" id="SSF54373">
    <property type="entry name" value="FAD-linked reductases, C-terminal domain"/>
    <property type="match status" value="1"/>
</dbReference>
<dbReference type="PANTHER" id="PTHR13847">
    <property type="entry name" value="SARCOSINE DEHYDROGENASE-RELATED"/>
    <property type="match status" value="1"/>
</dbReference>
<keyword evidence="6" id="KW-1185">Reference proteome</keyword>
<accession>A0ABU6DQG3</accession>
<comment type="caution">
    <text evidence="5">The sequence shown here is derived from an EMBL/GenBank/DDBJ whole genome shotgun (WGS) entry which is preliminary data.</text>
</comment>
<dbReference type="RefSeq" id="WP_325774310.1">
    <property type="nucleotide sequence ID" value="NZ_VTDN01000001.1"/>
</dbReference>
<dbReference type="EMBL" id="VTDN01000001">
    <property type="protein sequence ID" value="MEB5475671.1"/>
    <property type="molecule type" value="Genomic_DNA"/>
</dbReference>
<dbReference type="InterPro" id="IPR006076">
    <property type="entry name" value="FAD-dep_OxRdtase"/>
</dbReference>
<sequence>MNVAIIGAGINGLMSALELSEQGIEVHIYDQQQAGREASWAGGGILSPMYPWRYPQPVNALAKHAKALYTEWNQKLLPTTGIDFQIQQTGMLIFDQKDFDIGLNYANTHQEPMQICQHLTQKDIQKLNPKVSKQFQEALFFPELSNVRNPRLLQSLINYLKHQSNVTFHENIKISKFCIQDSYVTGIEDEQKVIYSHDHTIITTGAWSANWSAQLNLQIPVYPIQGQMVLFKTPKNWLTTMCMNEVMYLIPRKDGHIVCGSSMKDIGFDKALCMHTQQNILNACFEMIPELQKFPIIKQWTGLRPSSPTGIPYIGTYPQLSNLWLNTGHFRNGLCMGAASARLLRQLILKQPCIEDPTPYQPSQLVSMTKHF</sequence>
<evidence type="ECO:0000256" key="2">
    <source>
        <dbReference type="ARBA" id="ARBA00022977"/>
    </source>
</evidence>
<evidence type="ECO:0000256" key="1">
    <source>
        <dbReference type="ARBA" id="ARBA00004948"/>
    </source>
</evidence>
<evidence type="ECO:0000313" key="5">
    <source>
        <dbReference type="EMBL" id="MEB5475671.1"/>
    </source>
</evidence>
<proteinExistence type="predicted"/>
<gene>
    <name evidence="5" type="primary">thiO</name>
    <name evidence="5" type="ORF">I2F25_01140</name>
</gene>
<keyword evidence="2" id="KW-0784">Thiamine biosynthesis</keyword>